<protein>
    <submittedName>
        <fullName evidence="1">Putative SAM-dependent methyltransferase</fullName>
    </submittedName>
</protein>
<keyword evidence="1" id="KW-0808">Transferase</keyword>
<dbReference type="PANTHER" id="PTHR36112:SF1">
    <property type="entry name" value="RIBOSOMAL RNA SMALL SUBUNIT METHYLTRANSFERASE J"/>
    <property type="match status" value="1"/>
</dbReference>
<sequence length="263" mass="30510">MIITTGKAVLENDVKEAKRLAEKWGTVFRERKKRSFKSWMQQENDCIYVVSEKAGDKLYHPKAETPFSFHPSMAWLRVQRLEHGQADPMVDAMKLQPGMRFLDCTLGFASDSIVASFVTNEYTTGLEKSTYVAEIVRKGLKHWQEKSHAFNEAMRRIQVCATDFYDFLTMQPDNAFDVVYLDPMFERAVESSVHFTPLRYAAYYDQIERHHVSEALRVAKRRVVIKSSFPHPYIEELGFTFRTRKSTASFAYAVLEKEGNGYE</sequence>
<dbReference type="Pfam" id="PF04445">
    <property type="entry name" value="SAM_MT"/>
    <property type="match status" value="1"/>
</dbReference>
<dbReference type="RefSeq" id="WP_091270513.1">
    <property type="nucleotide sequence ID" value="NZ_FNDK01000001.1"/>
</dbReference>
<dbReference type="OrthoDB" id="1653798at2"/>
<dbReference type="Proteomes" id="UP000199163">
    <property type="component" value="Unassembled WGS sequence"/>
</dbReference>
<dbReference type="Gene3D" id="3.40.50.150">
    <property type="entry name" value="Vaccinia Virus protein VP39"/>
    <property type="match status" value="1"/>
</dbReference>
<accession>A0A1G7YVN8</accession>
<dbReference type="InterPro" id="IPR029063">
    <property type="entry name" value="SAM-dependent_MTases_sf"/>
</dbReference>
<keyword evidence="1" id="KW-0489">Methyltransferase</keyword>
<proteinExistence type="predicted"/>
<dbReference type="InterPro" id="IPR007536">
    <property type="entry name" value="16SrRNA_methylTrfase_J"/>
</dbReference>
<dbReference type="PANTHER" id="PTHR36112">
    <property type="entry name" value="RIBOSOMAL RNA SMALL SUBUNIT METHYLTRANSFERASE J"/>
    <property type="match status" value="1"/>
</dbReference>
<evidence type="ECO:0000313" key="2">
    <source>
        <dbReference type="Proteomes" id="UP000199163"/>
    </source>
</evidence>
<dbReference type="GO" id="GO:0008990">
    <property type="term" value="F:rRNA (guanine-N2-)-methyltransferase activity"/>
    <property type="evidence" value="ECO:0007669"/>
    <property type="project" value="InterPro"/>
</dbReference>
<organism evidence="1 2">
    <name type="scientific">Alteribacillus persepolensis</name>
    <dbReference type="NCBI Taxonomy" id="568899"/>
    <lineage>
        <taxon>Bacteria</taxon>
        <taxon>Bacillati</taxon>
        <taxon>Bacillota</taxon>
        <taxon>Bacilli</taxon>
        <taxon>Bacillales</taxon>
        <taxon>Bacillaceae</taxon>
        <taxon>Alteribacillus</taxon>
    </lineage>
</organism>
<dbReference type="AlphaFoldDB" id="A0A1G7YVN8"/>
<dbReference type="SUPFAM" id="SSF53335">
    <property type="entry name" value="S-adenosyl-L-methionine-dependent methyltransferases"/>
    <property type="match status" value="1"/>
</dbReference>
<dbReference type="EMBL" id="FNDK01000001">
    <property type="protein sequence ID" value="SDH00578.1"/>
    <property type="molecule type" value="Genomic_DNA"/>
</dbReference>
<dbReference type="STRING" id="568899.SAMN05192534_101293"/>
<evidence type="ECO:0000313" key="1">
    <source>
        <dbReference type="EMBL" id="SDH00578.1"/>
    </source>
</evidence>
<reference evidence="1 2" key="1">
    <citation type="submission" date="2016-10" db="EMBL/GenBank/DDBJ databases">
        <authorList>
            <person name="de Groot N.N."/>
        </authorList>
    </citation>
    <scope>NUCLEOTIDE SEQUENCE [LARGE SCALE GENOMIC DNA]</scope>
    <source>
        <strain evidence="1 2">DSM 21632</strain>
    </source>
</reference>
<gene>
    <name evidence="1" type="ORF">SAMN05192534_101293</name>
</gene>
<name>A0A1G7YVN8_9BACI</name>
<keyword evidence="2" id="KW-1185">Reference proteome</keyword>